<feature type="compositionally biased region" description="Low complexity" evidence="1">
    <location>
        <begin position="324"/>
        <end position="336"/>
    </location>
</feature>
<accession>A0A2G8SLC9</accession>
<comment type="caution">
    <text evidence="2">The sequence shown here is derived from an EMBL/GenBank/DDBJ whole genome shotgun (WGS) entry which is preliminary data.</text>
</comment>
<evidence type="ECO:0000313" key="2">
    <source>
        <dbReference type="EMBL" id="PIL34586.1"/>
    </source>
</evidence>
<dbReference type="STRING" id="1077348.A0A2G8SLC9"/>
<dbReference type="OrthoDB" id="2953420at2759"/>
<protein>
    <submittedName>
        <fullName evidence="2">Uncharacterized protein</fullName>
    </submittedName>
</protein>
<evidence type="ECO:0000313" key="3">
    <source>
        <dbReference type="Proteomes" id="UP000230002"/>
    </source>
</evidence>
<organism evidence="2 3">
    <name type="scientific">Ganoderma sinense ZZ0214-1</name>
    <dbReference type="NCBI Taxonomy" id="1077348"/>
    <lineage>
        <taxon>Eukaryota</taxon>
        <taxon>Fungi</taxon>
        <taxon>Dikarya</taxon>
        <taxon>Basidiomycota</taxon>
        <taxon>Agaricomycotina</taxon>
        <taxon>Agaricomycetes</taxon>
        <taxon>Polyporales</taxon>
        <taxon>Polyporaceae</taxon>
        <taxon>Ganoderma</taxon>
    </lineage>
</organism>
<feature type="region of interest" description="Disordered" evidence="1">
    <location>
        <begin position="36"/>
        <end position="131"/>
    </location>
</feature>
<dbReference type="PANTHER" id="PTHR35001">
    <property type="entry name" value="COLLAGEN IV NC1 DOMAIN-CONTAINING PROTEIN"/>
    <property type="match status" value="1"/>
</dbReference>
<feature type="region of interest" description="Disordered" evidence="1">
    <location>
        <begin position="312"/>
        <end position="392"/>
    </location>
</feature>
<proteinExistence type="predicted"/>
<evidence type="ECO:0000256" key="1">
    <source>
        <dbReference type="SAM" id="MobiDB-lite"/>
    </source>
</evidence>
<sequence length="392" mass="42984">MVHQSQAILTVTVAHWLQLEVSTVALCTVIPLLEPRDRATNGTPRNAAERRGTPRNAAERRGTPRNAAERRGTPRNAAERRGTPRNAAERRGTPRNAAERRGTPRNAAERRGTPRNAAERRGTPRNAAERHLVRVWRPPRWWLAHHQPARLAEAPKPPGQSQPAPNAPAQEWVEFLKRHPKAYIRGVKRKEDGTPIWSHVQGYVWMNTWADLPSKERRRLRDALWGIVAPIFAKDQYKQALADRGLRPARNMAMVPYNGVVPPTIDSALTHLAVQCGLTNEHVAPSLQAWADEWLAAGNAPGADAMELDDRAPRAPAAAPPAAAPVASSSTTTAPPSSQPEPETPEDLLPFANMGTPTPPSSPSVLLRRSPSDDKDDDMLGADLQPMDGPSK</sequence>
<dbReference type="PANTHER" id="PTHR35001:SF3">
    <property type="entry name" value="RIBOSOME-BINDING PROTEIN 1"/>
    <property type="match status" value="1"/>
</dbReference>
<dbReference type="AlphaFoldDB" id="A0A2G8SLC9"/>
<gene>
    <name evidence="2" type="ORF">GSI_03365</name>
</gene>
<dbReference type="Proteomes" id="UP000230002">
    <property type="component" value="Unassembled WGS sequence"/>
</dbReference>
<reference evidence="2 3" key="1">
    <citation type="journal article" date="2015" name="Sci. Rep.">
        <title>Chromosome-level genome map provides insights into diverse defense mechanisms in the medicinal fungus Ganoderma sinense.</title>
        <authorList>
            <person name="Zhu Y."/>
            <person name="Xu J."/>
            <person name="Sun C."/>
            <person name="Zhou S."/>
            <person name="Xu H."/>
            <person name="Nelson D.R."/>
            <person name="Qian J."/>
            <person name="Song J."/>
            <person name="Luo H."/>
            <person name="Xiang L."/>
            <person name="Li Y."/>
            <person name="Xu Z."/>
            <person name="Ji A."/>
            <person name="Wang L."/>
            <person name="Lu S."/>
            <person name="Hayward A."/>
            <person name="Sun W."/>
            <person name="Li X."/>
            <person name="Schwartz D.C."/>
            <person name="Wang Y."/>
            <person name="Chen S."/>
        </authorList>
    </citation>
    <scope>NUCLEOTIDE SEQUENCE [LARGE SCALE GENOMIC DNA]</scope>
    <source>
        <strain evidence="2 3">ZZ0214-1</strain>
    </source>
</reference>
<name>A0A2G8SLC9_9APHY</name>
<feature type="compositionally biased region" description="Basic and acidic residues" evidence="1">
    <location>
        <begin position="47"/>
        <end position="131"/>
    </location>
</feature>
<dbReference type="EMBL" id="AYKW01000005">
    <property type="protein sequence ID" value="PIL34586.1"/>
    <property type="molecule type" value="Genomic_DNA"/>
</dbReference>
<keyword evidence="3" id="KW-1185">Reference proteome</keyword>